<name>A0A3G9G8H8_9CAUL</name>
<dbReference type="GO" id="GO:0009450">
    <property type="term" value="P:gamma-aminobutyric acid catabolic process"/>
    <property type="evidence" value="ECO:0007669"/>
    <property type="project" value="TreeGrafter"/>
</dbReference>
<dbReference type="InterPro" id="IPR016160">
    <property type="entry name" value="Ald_DH_CS_CYS"/>
</dbReference>
<dbReference type="InterPro" id="IPR016163">
    <property type="entry name" value="Ald_DH_C"/>
</dbReference>
<evidence type="ECO:0000256" key="2">
    <source>
        <dbReference type="ARBA" id="ARBA00023002"/>
    </source>
</evidence>
<dbReference type="PANTHER" id="PTHR43353:SF5">
    <property type="entry name" value="SUCCINATE-SEMIALDEHYDE DEHYDROGENASE, MITOCHONDRIAL"/>
    <property type="match status" value="1"/>
</dbReference>
<keyword evidence="2 4" id="KW-0560">Oxidoreductase</keyword>
<dbReference type="PANTHER" id="PTHR43353">
    <property type="entry name" value="SUCCINATE-SEMIALDEHYDE DEHYDROGENASE, MITOCHONDRIAL"/>
    <property type="match status" value="1"/>
</dbReference>
<reference evidence="7" key="2">
    <citation type="journal article" date="2017" name="Plant Physiol. Biochem.">
        <title>Differential oxidative and antioxidative response of duckweed Lemna minor toward plant growth promoting/inhibiting bacteria.</title>
        <authorList>
            <person name="Ishizawa H."/>
            <person name="Kuroda M."/>
            <person name="Morikawa M."/>
            <person name="Ike M."/>
        </authorList>
    </citation>
    <scope>NUCLEOTIDE SEQUENCE [LARGE SCALE GENOMIC DNA]</scope>
    <source>
        <strain evidence="7">M6</strain>
    </source>
</reference>
<dbReference type="RefSeq" id="WP_126421067.1">
    <property type="nucleotide sequence ID" value="NZ_AP018827.1"/>
</dbReference>
<dbReference type="InterPro" id="IPR050740">
    <property type="entry name" value="Aldehyde_DH_Superfamily"/>
</dbReference>
<comment type="similarity">
    <text evidence="1 4">Belongs to the aldehyde dehydrogenase family.</text>
</comment>
<dbReference type="SUPFAM" id="SSF53720">
    <property type="entry name" value="ALDH-like"/>
    <property type="match status" value="1"/>
</dbReference>
<dbReference type="InterPro" id="IPR015590">
    <property type="entry name" value="Aldehyde_DH_dom"/>
</dbReference>
<dbReference type="Gene3D" id="3.40.309.10">
    <property type="entry name" value="Aldehyde Dehydrogenase, Chain A, domain 2"/>
    <property type="match status" value="1"/>
</dbReference>
<evidence type="ECO:0000256" key="3">
    <source>
        <dbReference type="PROSITE-ProRule" id="PRU10007"/>
    </source>
</evidence>
<dbReference type="EMBL" id="AP018827">
    <property type="protein sequence ID" value="BBF80629.1"/>
    <property type="molecule type" value="Genomic_DNA"/>
</dbReference>
<evidence type="ECO:0000259" key="5">
    <source>
        <dbReference type="Pfam" id="PF00171"/>
    </source>
</evidence>
<dbReference type="FunFam" id="3.40.605.10:FF:000005">
    <property type="entry name" value="Succinate-semialdehyde dehydrogenase I"/>
    <property type="match status" value="1"/>
</dbReference>
<dbReference type="InterPro" id="IPR016162">
    <property type="entry name" value="Ald_DH_N"/>
</dbReference>
<dbReference type="EC" id="1.2.1.3" evidence="6"/>
<organism evidence="6 7">
    <name type="scientific">Asticcacaulis excentricus</name>
    <dbReference type="NCBI Taxonomy" id="78587"/>
    <lineage>
        <taxon>Bacteria</taxon>
        <taxon>Pseudomonadati</taxon>
        <taxon>Pseudomonadota</taxon>
        <taxon>Alphaproteobacteria</taxon>
        <taxon>Caulobacterales</taxon>
        <taxon>Caulobacteraceae</taxon>
        <taxon>Asticcacaulis</taxon>
    </lineage>
</organism>
<dbReference type="Proteomes" id="UP000278756">
    <property type="component" value="Chromosome 1"/>
</dbReference>
<protein>
    <submittedName>
        <fullName evidence="6">Aldehyde dehydrogenase</fullName>
        <ecNumber evidence="6">1.2.1.3</ecNumber>
    </submittedName>
</protein>
<dbReference type="AlphaFoldDB" id="A0A3G9G8H8"/>
<dbReference type="OrthoDB" id="9772584at2"/>
<dbReference type="GO" id="GO:0004777">
    <property type="term" value="F:succinate-semialdehyde dehydrogenase (NAD+) activity"/>
    <property type="evidence" value="ECO:0007669"/>
    <property type="project" value="TreeGrafter"/>
</dbReference>
<dbReference type="Pfam" id="PF00171">
    <property type="entry name" value="Aldedh"/>
    <property type="match status" value="1"/>
</dbReference>
<proteinExistence type="inferred from homology"/>
<feature type="active site" evidence="3">
    <location>
        <position position="253"/>
    </location>
</feature>
<evidence type="ECO:0000256" key="1">
    <source>
        <dbReference type="ARBA" id="ARBA00009986"/>
    </source>
</evidence>
<evidence type="ECO:0000256" key="4">
    <source>
        <dbReference type="RuleBase" id="RU003345"/>
    </source>
</evidence>
<dbReference type="GO" id="GO:0004029">
    <property type="term" value="F:aldehyde dehydrogenase (NAD+) activity"/>
    <property type="evidence" value="ECO:0007669"/>
    <property type="project" value="UniProtKB-EC"/>
</dbReference>
<evidence type="ECO:0000313" key="6">
    <source>
        <dbReference type="EMBL" id="BBF80629.1"/>
    </source>
</evidence>
<gene>
    <name evidence="6" type="ORF">EM6_1213</name>
</gene>
<dbReference type="Gene3D" id="3.40.605.10">
    <property type="entry name" value="Aldehyde Dehydrogenase, Chain A, domain 1"/>
    <property type="match status" value="1"/>
</dbReference>
<dbReference type="InterPro" id="IPR016161">
    <property type="entry name" value="Ald_DH/histidinol_DH"/>
</dbReference>
<dbReference type="CDD" id="cd07103">
    <property type="entry name" value="ALDH_F5_SSADH_GabD"/>
    <property type="match status" value="1"/>
</dbReference>
<dbReference type="PROSITE" id="PS00070">
    <property type="entry name" value="ALDEHYDE_DEHYDR_CYS"/>
    <property type="match status" value="1"/>
</dbReference>
<dbReference type="InterPro" id="IPR029510">
    <property type="entry name" value="Ald_DH_CS_GLU"/>
</dbReference>
<reference evidence="7" key="1">
    <citation type="journal article" date="2017" name="Biotechnol. Biofuels">
        <title>Evaluation of environmental bacterial communities as a factor affecting the growth of duckweed Lemna minor.</title>
        <authorList>
            <person name="Ishizawa H."/>
            <person name="Kuroda M."/>
            <person name="Morikawa M."/>
            <person name="Ike M."/>
        </authorList>
    </citation>
    <scope>NUCLEOTIDE SEQUENCE [LARGE SCALE GENOMIC DNA]</scope>
    <source>
        <strain evidence="7">M6</strain>
    </source>
</reference>
<evidence type="ECO:0000313" key="7">
    <source>
        <dbReference type="Proteomes" id="UP000278756"/>
    </source>
</evidence>
<sequence length="483" mass="51134">MKLTPAILDILGDAISQTPPAYKAFASYNPSTGEVLAYVRDMGAQETEAAIAAAQAAMPEWAAKTAKERARILEKWHDLLMQNQEALGLLVSLEQGRAIKEARGEVAYAAGFIEWFAEEGKRAYGRTIPAPVAGKQLLTLQQPVGVVGAVTPWNFPLSMLTRKLGPALAAGCAAVLKPAEDTPLSALALKQLADRAGVPEGLIHIVTAASGAEVGKVLTTDPRIKKFSFTGSTPVGKTLYEQCASTIKKISLELGGNAPVVVFDDADLDIAVPATALSKFRNSGQTCVCANRIFVQRGIYDAFVERLTAEAKRLQLGPGWEEGTGLGPLINQKAATKVTQLVEDAVAKGARVVLGGKVDDAQGPLYFPATILTHVPREARMFDEEIFGPVAALYPFDTEAEGIALANDTPFGLAAYAFTTDIKRGWRVTQAIEAGMVGLNDGVMSTEVAPFGGVKESGLGREGAVEGLEEFLETKFISFGGLG</sequence>
<dbReference type="PROSITE" id="PS00687">
    <property type="entry name" value="ALDEHYDE_DEHYDR_GLU"/>
    <property type="match status" value="1"/>
</dbReference>
<accession>A0A3G9G8H8</accession>
<feature type="domain" description="Aldehyde dehydrogenase" evidence="5">
    <location>
        <begin position="23"/>
        <end position="477"/>
    </location>
</feature>
<dbReference type="FunFam" id="3.40.309.10:FF:000004">
    <property type="entry name" value="Succinate-semialdehyde dehydrogenase I"/>
    <property type="match status" value="1"/>
</dbReference>